<dbReference type="PRINTS" id="PR00743">
    <property type="entry name" value="GLHYDRLASE36"/>
</dbReference>
<evidence type="ECO:0000313" key="6">
    <source>
        <dbReference type="EMBL" id="NKE57614.1"/>
    </source>
</evidence>
<evidence type="ECO:0000259" key="5">
    <source>
        <dbReference type="Pfam" id="PF16875"/>
    </source>
</evidence>
<gene>
    <name evidence="6" type="ORF">FXN61_12520</name>
</gene>
<evidence type="ECO:0000256" key="4">
    <source>
        <dbReference type="ARBA" id="ARBA00023295"/>
    </source>
</evidence>
<evidence type="ECO:0000313" key="7">
    <source>
        <dbReference type="Proteomes" id="UP001515943"/>
    </source>
</evidence>
<protein>
    <recommendedName>
        <fullName evidence="2">alpha-galactosidase</fullName>
        <ecNumber evidence="2">3.2.1.22</ecNumber>
    </recommendedName>
</protein>
<dbReference type="SUPFAM" id="SSF51445">
    <property type="entry name" value="(Trans)glycosidases"/>
    <property type="match status" value="1"/>
</dbReference>
<name>A0ABX1FF65_9PSEU</name>
<dbReference type="InterPro" id="IPR017853">
    <property type="entry name" value="GH"/>
</dbReference>
<evidence type="ECO:0000256" key="3">
    <source>
        <dbReference type="ARBA" id="ARBA00022801"/>
    </source>
</evidence>
<proteinExistence type="predicted"/>
<dbReference type="InterPro" id="IPR013785">
    <property type="entry name" value="Aldolase_TIM"/>
</dbReference>
<dbReference type="Gene3D" id="3.20.20.70">
    <property type="entry name" value="Aldolase class I"/>
    <property type="match status" value="1"/>
</dbReference>
<reference evidence="6 7" key="1">
    <citation type="submission" date="2019-08" db="EMBL/GenBank/DDBJ databases">
        <title>Lentzea from Indian Himalayas.</title>
        <authorList>
            <person name="Mandal S."/>
            <person name="Mallick Gupta A."/>
            <person name="Maiti P.K."/>
            <person name="Sarkar J."/>
            <person name="Mandal S."/>
        </authorList>
    </citation>
    <scope>NUCLEOTIDE SEQUENCE [LARGE SCALE GENOMIC DNA]</scope>
    <source>
        <strain evidence="6 7">PSKA42</strain>
    </source>
</reference>
<dbReference type="Pfam" id="PF16875">
    <property type="entry name" value="Glyco_hydro_36N"/>
    <property type="match status" value="1"/>
</dbReference>
<keyword evidence="3" id="KW-0378">Hydrolase</keyword>
<comment type="caution">
    <text evidence="6">The sequence shown here is derived from an EMBL/GenBank/DDBJ whole genome shotgun (WGS) entry which is preliminary data.</text>
</comment>
<keyword evidence="7" id="KW-1185">Reference proteome</keyword>
<feature type="domain" description="Glycosyl hydrolase family 36 N-terminal" evidence="5">
    <location>
        <begin position="90"/>
        <end position="225"/>
    </location>
</feature>
<sequence>MTWTLRMATTSYTVAVEPGGRWAELVAWGPHGVERGPSPLKNLGEIHFITEADAAPVEYVPRGQRPFTGADLELDGDSWFTFDGATESDGVLRLAFVDSVAGLRAVLCYWPETSVDVLSRWVELTNTRDEPLRLDRIGSAGVCLPTASPRLSFLHGEWAREFQLDHVSLPAGGFRIGSSYGVPGHNYAPWLSVDDTWGVSLAWSGSWEITAEVEPSGLTRVRAGILGPVVVEPGETFTTPEVALAYSADGLARVWHAYDRLRSRPARKPVLYNSWEATGFEVSPPGQLELARIAADIGVELFVVDDGWFVGRHDDTGGLGDWYPESPDFGTFVEDVRAMGLEFGLWVEPECVSPKSRLYAEHPDWVYRLPGREPTLIRNQLLLNLGLSEVHEFVVSTLDRLLTDHPISYLKWDMNRPATERPGELDNAHVRNYWRVLDHLRERHPHVLVEGCAGGGGRTDLATTGKVDVVWPSDNTAPLDRLKIQHGFLHMHAPHLMSSWVTDAPGMFDARPRSLKFRFVLAMAGVLGIGADVRHWTREEREEAAVLIKRYKDIRDVVHGGEVHLLNDAIQYTGADHVVVLAWHTGSLTGVPVVPGRSSRVKLKGLTAQSYVDESGFVYSGTHLTHVGLPFDWSPANDADVVVLRSVQAGCLKSCPLTGEPPRAWL</sequence>
<dbReference type="EC" id="3.2.1.22" evidence="2"/>
<dbReference type="PANTHER" id="PTHR43053">
    <property type="entry name" value="GLYCOSIDASE FAMILY 31"/>
    <property type="match status" value="1"/>
</dbReference>
<dbReference type="Pfam" id="PF02065">
    <property type="entry name" value="Melibiase"/>
    <property type="match status" value="1"/>
</dbReference>
<dbReference type="InterPro" id="IPR002252">
    <property type="entry name" value="Glyco_hydro_36"/>
</dbReference>
<dbReference type="Proteomes" id="UP001515943">
    <property type="component" value="Unassembled WGS sequence"/>
</dbReference>
<dbReference type="PANTHER" id="PTHR43053:SF3">
    <property type="entry name" value="ALPHA-GALACTOSIDASE C-RELATED"/>
    <property type="match status" value="1"/>
</dbReference>
<dbReference type="Gene3D" id="2.70.98.60">
    <property type="entry name" value="alpha-galactosidase from lactobacil brevis"/>
    <property type="match status" value="1"/>
</dbReference>
<dbReference type="CDD" id="cd14791">
    <property type="entry name" value="GH36"/>
    <property type="match status" value="1"/>
</dbReference>
<accession>A0ABX1FF65</accession>
<dbReference type="InterPro" id="IPR031704">
    <property type="entry name" value="Glyco_hydro_36_N"/>
</dbReference>
<dbReference type="InterPro" id="IPR050985">
    <property type="entry name" value="Alpha-glycosidase_related"/>
</dbReference>
<evidence type="ECO:0000256" key="2">
    <source>
        <dbReference type="ARBA" id="ARBA00012755"/>
    </source>
</evidence>
<evidence type="ECO:0000256" key="1">
    <source>
        <dbReference type="ARBA" id="ARBA00001255"/>
    </source>
</evidence>
<dbReference type="RefSeq" id="WP_167973509.1">
    <property type="nucleotide sequence ID" value="NZ_VSRL01000035.1"/>
</dbReference>
<dbReference type="EMBL" id="VSRL01000035">
    <property type="protein sequence ID" value="NKE57614.1"/>
    <property type="molecule type" value="Genomic_DNA"/>
</dbReference>
<organism evidence="6 7">
    <name type="scientific">Lentzea indica</name>
    <dbReference type="NCBI Taxonomy" id="2604800"/>
    <lineage>
        <taxon>Bacteria</taxon>
        <taxon>Bacillati</taxon>
        <taxon>Actinomycetota</taxon>
        <taxon>Actinomycetes</taxon>
        <taxon>Pseudonocardiales</taxon>
        <taxon>Pseudonocardiaceae</taxon>
        <taxon>Lentzea</taxon>
    </lineage>
</organism>
<comment type="catalytic activity">
    <reaction evidence="1">
        <text>Hydrolysis of terminal, non-reducing alpha-D-galactose residues in alpha-D-galactosides, including galactose oligosaccharides, galactomannans and galactolipids.</text>
        <dbReference type="EC" id="3.2.1.22"/>
    </reaction>
</comment>
<dbReference type="InterPro" id="IPR038417">
    <property type="entry name" value="Alpga-gal_N_sf"/>
</dbReference>
<keyword evidence="4" id="KW-0326">Glycosidase</keyword>